<dbReference type="PATRIC" id="fig|1298851.3.peg.130"/>
<dbReference type="PANTHER" id="PTHR42711:SF5">
    <property type="entry name" value="ABC TRANSPORTER ATP-BINDING PROTEIN NATA"/>
    <property type="match status" value="1"/>
</dbReference>
<comment type="similarity">
    <text evidence="1">Belongs to the ABC transporter superfamily.</text>
</comment>
<feature type="domain" description="ABC transporter" evidence="6">
    <location>
        <begin position="4"/>
        <end position="234"/>
    </location>
</feature>
<proteinExistence type="inferred from homology"/>
<evidence type="ECO:0000313" key="7">
    <source>
        <dbReference type="EMBL" id="BAT70937.1"/>
    </source>
</evidence>
<dbReference type="PROSITE" id="PS00211">
    <property type="entry name" value="ABC_TRANSPORTER_1"/>
    <property type="match status" value="1"/>
</dbReference>
<dbReference type="InterPro" id="IPR003593">
    <property type="entry name" value="AAA+_ATPase"/>
</dbReference>
<dbReference type="Proteomes" id="UP000063234">
    <property type="component" value="Chromosome"/>
</dbReference>
<dbReference type="SMART" id="SM00382">
    <property type="entry name" value="AAA"/>
    <property type="match status" value="1"/>
</dbReference>
<protein>
    <submittedName>
        <fullName evidence="7">Antibiotic transport system ATP-binding protein</fullName>
    </submittedName>
</protein>
<dbReference type="InterPro" id="IPR017871">
    <property type="entry name" value="ABC_transporter-like_CS"/>
</dbReference>
<accession>A0A0S3QRL3</accession>
<dbReference type="AlphaFoldDB" id="A0A0S3QRL3"/>
<evidence type="ECO:0000259" key="6">
    <source>
        <dbReference type="PROSITE" id="PS50893"/>
    </source>
</evidence>
<dbReference type="OrthoDB" id="9776369at2"/>
<keyword evidence="8" id="KW-1185">Reference proteome</keyword>
<dbReference type="STRING" id="1298851.TST_0127"/>
<name>A0A0S3QRL3_THET7</name>
<dbReference type="InterPro" id="IPR050763">
    <property type="entry name" value="ABC_transporter_ATP-binding"/>
</dbReference>
<keyword evidence="4" id="KW-0547">Nucleotide-binding</keyword>
<dbReference type="GO" id="GO:0005524">
    <property type="term" value="F:ATP binding"/>
    <property type="evidence" value="ECO:0007669"/>
    <property type="project" value="UniProtKB-KW"/>
</dbReference>
<reference evidence="8" key="1">
    <citation type="journal article" date="2018" name="Science">
        <title>A primordial and reversible TCA cycle in a facultatively chemolithoautotrophic thermophile.</title>
        <authorList>
            <person name="Nunoura T."/>
            <person name="Chikaraishi Y."/>
            <person name="Izaki R."/>
            <person name="Suwa T."/>
            <person name="Sato T."/>
            <person name="Harada T."/>
            <person name="Mori K."/>
            <person name="Kato Y."/>
            <person name="Miyazaki M."/>
            <person name="Shimamura S."/>
            <person name="Yanagawa K."/>
            <person name="Shuto A."/>
            <person name="Ohkouchi N."/>
            <person name="Fujita N."/>
            <person name="Takaki Y."/>
            <person name="Atomi H."/>
            <person name="Takai K."/>
        </authorList>
    </citation>
    <scope>NUCLEOTIDE SEQUENCE [LARGE SCALE GENOMIC DNA]</scope>
    <source>
        <strain evidence="8">DSM 17441 / JCM 13301 / NBRC 103674 / ABI70S6</strain>
    </source>
</reference>
<dbReference type="Pfam" id="PF00005">
    <property type="entry name" value="ABC_tran"/>
    <property type="match status" value="1"/>
</dbReference>
<sequence>MNEVEVRNLKKSFEVVEAVKGISFVVRKGEILGLLGPNGAGKTTTIRILTGLIVNYQGEVRYRGRVFSPYDKDCKRIIGVVPQHNNLDKELNVYQNLKLHGFLFGLSGKRLEERIEKVLEISGLSEHKHRKVDYLSGGMKRRLVIARALLHEPEILYLDEPTVGLDPAVRRSMWDFVLRLHSMGKTVILTTHYIEEADMLSNRVLIMDRGRIVCEGEPEKLKAQLGRFVLEIHTEKGIQEEFFESRKEAVERAKAISHPVRIREVNLEDVFLKYTGRRIEV</sequence>
<dbReference type="GO" id="GO:0016887">
    <property type="term" value="F:ATP hydrolysis activity"/>
    <property type="evidence" value="ECO:0007669"/>
    <property type="project" value="InterPro"/>
</dbReference>
<evidence type="ECO:0000256" key="2">
    <source>
        <dbReference type="ARBA" id="ARBA00022448"/>
    </source>
</evidence>
<dbReference type="PROSITE" id="PS50893">
    <property type="entry name" value="ABC_TRANSPORTER_2"/>
    <property type="match status" value="1"/>
</dbReference>
<dbReference type="InterPro" id="IPR027417">
    <property type="entry name" value="P-loop_NTPase"/>
</dbReference>
<dbReference type="KEGG" id="ttk:TST_0127"/>
<gene>
    <name evidence="7" type="ORF">TST_0127</name>
</gene>
<organism evidence="7 8">
    <name type="scientific">Thermosulfidibacter takaii (strain DSM 17441 / JCM 13301 / NBRC 103674 / ABI70S6)</name>
    <dbReference type="NCBI Taxonomy" id="1298851"/>
    <lineage>
        <taxon>Bacteria</taxon>
        <taxon>Pseudomonadati</taxon>
        <taxon>Thermosulfidibacterota</taxon>
        <taxon>Thermosulfidibacteria</taxon>
        <taxon>Thermosulfidibacterales</taxon>
        <taxon>Thermosulfidibacteraceae</taxon>
    </lineage>
</organism>
<keyword evidence="5 7" id="KW-0067">ATP-binding</keyword>
<evidence type="ECO:0000256" key="5">
    <source>
        <dbReference type="ARBA" id="ARBA00022840"/>
    </source>
</evidence>
<evidence type="ECO:0000313" key="8">
    <source>
        <dbReference type="Proteomes" id="UP000063234"/>
    </source>
</evidence>
<evidence type="ECO:0000256" key="1">
    <source>
        <dbReference type="ARBA" id="ARBA00005417"/>
    </source>
</evidence>
<evidence type="ECO:0000256" key="3">
    <source>
        <dbReference type="ARBA" id="ARBA00022458"/>
    </source>
</evidence>
<dbReference type="Gene3D" id="3.40.50.300">
    <property type="entry name" value="P-loop containing nucleotide triphosphate hydrolases"/>
    <property type="match status" value="1"/>
</dbReference>
<keyword evidence="2" id="KW-0813">Transport</keyword>
<dbReference type="EMBL" id="AP013035">
    <property type="protein sequence ID" value="BAT70937.1"/>
    <property type="molecule type" value="Genomic_DNA"/>
</dbReference>
<dbReference type="InterPro" id="IPR003439">
    <property type="entry name" value="ABC_transporter-like_ATP-bd"/>
</dbReference>
<dbReference type="SUPFAM" id="SSF52540">
    <property type="entry name" value="P-loop containing nucleoside triphosphate hydrolases"/>
    <property type="match status" value="1"/>
</dbReference>
<dbReference type="PANTHER" id="PTHR42711">
    <property type="entry name" value="ABC TRANSPORTER ATP-BINDING PROTEIN"/>
    <property type="match status" value="1"/>
</dbReference>
<keyword evidence="3" id="KW-0536">Nodulation</keyword>
<evidence type="ECO:0000256" key="4">
    <source>
        <dbReference type="ARBA" id="ARBA00022741"/>
    </source>
</evidence>